<gene>
    <name evidence="2" type="ORF">Hypma_010594</name>
</gene>
<dbReference type="InParanoid" id="A0A369JJ75"/>
<proteinExistence type="predicted"/>
<dbReference type="OrthoDB" id="6423603at2759"/>
<sequence>MSTSQVDEFKLTITPLKPVAIPSEETILTSARHLLEESTSWKQGKTYYKNVKTYHRPKGPGDGAPWHCRVSEHAADEATFDGMWAKLGTNKAVNEKEFIPEIKEVRKVKELSPTASIWTIYYTFTPPVAPRVFTVLQVVHLDEATPKTGYKVPLHRIIVSIPIDLSSPEDADLAKLERHGVRGRYVSVERLVELDNGKTEWRMATSSTPGGSIPSFIVESTMAGKIAQDVPHFMKWLHALPT</sequence>
<dbReference type="Pfam" id="PF11274">
    <property type="entry name" value="DUF3074"/>
    <property type="match status" value="1"/>
</dbReference>
<dbReference type="EMBL" id="LUEZ02000052">
    <property type="protein sequence ID" value="RDB22259.1"/>
    <property type="molecule type" value="Genomic_DNA"/>
</dbReference>
<dbReference type="PANTHER" id="PTHR40370">
    <property type="entry name" value="EXPRESSED PROTEIN"/>
    <property type="match status" value="1"/>
</dbReference>
<dbReference type="Gene3D" id="3.30.530.20">
    <property type="match status" value="1"/>
</dbReference>
<evidence type="ECO:0000313" key="2">
    <source>
        <dbReference type="EMBL" id="RDB22259.1"/>
    </source>
</evidence>
<evidence type="ECO:0000313" key="3">
    <source>
        <dbReference type="Proteomes" id="UP000076154"/>
    </source>
</evidence>
<dbReference type="PANTHER" id="PTHR40370:SF1">
    <property type="entry name" value="DUF3074 DOMAIN-CONTAINING PROTEIN"/>
    <property type="match status" value="1"/>
</dbReference>
<reference evidence="2" key="1">
    <citation type="submission" date="2018-04" db="EMBL/GenBank/DDBJ databases">
        <title>Whole genome sequencing of Hypsizygus marmoreus.</title>
        <authorList>
            <person name="Choi I.-G."/>
            <person name="Min B."/>
            <person name="Kim J.-G."/>
            <person name="Kim S."/>
            <person name="Oh Y.-L."/>
            <person name="Kong W.-S."/>
            <person name="Park H."/>
            <person name="Jeong J."/>
            <person name="Song E.-S."/>
        </authorList>
    </citation>
    <scope>NUCLEOTIDE SEQUENCE [LARGE SCALE GENOMIC DNA]</scope>
    <source>
        <strain evidence="2">51987-8</strain>
    </source>
</reference>
<keyword evidence="3" id="KW-1185">Reference proteome</keyword>
<dbReference type="InterPro" id="IPR023393">
    <property type="entry name" value="START-like_dom_sf"/>
</dbReference>
<dbReference type="Proteomes" id="UP000076154">
    <property type="component" value="Unassembled WGS sequence"/>
</dbReference>
<comment type="caution">
    <text evidence="2">The sequence shown here is derived from an EMBL/GenBank/DDBJ whole genome shotgun (WGS) entry which is preliminary data.</text>
</comment>
<name>A0A369JJ75_HYPMA</name>
<feature type="domain" description="DUF3074" evidence="1">
    <location>
        <begin position="66"/>
        <end position="237"/>
    </location>
</feature>
<accession>A0A369JJ75</accession>
<dbReference type="InterPro" id="IPR024500">
    <property type="entry name" value="DUF3074"/>
</dbReference>
<dbReference type="AlphaFoldDB" id="A0A369JJ75"/>
<dbReference type="SUPFAM" id="SSF55961">
    <property type="entry name" value="Bet v1-like"/>
    <property type="match status" value="1"/>
</dbReference>
<evidence type="ECO:0000259" key="1">
    <source>
        <dbReference type="Pfam" id="PF11274"/>
    </source>
</evidence>
<organism evidence="2 3">
    <name type="scientific">Hypsizygus marmoreus</name>
    <name type="common">White beech mushroom</name>
    <name type="synonym">Agaricus marmoreus</name>
    <dbReference type="NCBI Taxonomy" id="39966"/>
    <lineage>
        <taxon>Eukaryota</taxon>
        <taxon>Fungi</taxon>
        <taxon>Dikarya</taxon>
        <taxon>Basidiomycota</taxon>
        <taxon>Agaricomycotina</taxon>
        <taxon>Agaricomycetes</taxon>
        <taxon>Agaricomycetidae</taxon>
        <taxon>Agaricales</taxon>
        <taxon>Tricholomatineae</taxon>
        <taxon>Lyophyllaceae</taxon>
        <taxon>Hypsizygus</taxon>
    </lineage>
</organism>
<protein>
    <recommendedName>
        <fullName evidence="1">DUF3074 domain-containing protein</fullName>
    </recommendedName>
</protein>